<dbReference type="GO" id="GO:0009253">
    <property type="term" value="P:peptidoglycan catabolic process"/>
    <property type="evidence" value="ECO:0007669"/>
    <property type="project" value="InterPro"/>
</dbReference>
<evidence type="ECO:0000313" key="3">
    <source>
        <dbReference type="EMBL" id="ELT95838.1"/>
    </source>
</evidence>
<dbReference type="GO" id="GO:0008745">
    <property type="term" value="F:N-acetylmuramoyl-L-alanine amidase activity"/>
    <property type="evidence" value="ECO:0007669"/>
    <property type="project" value="InterPro"/>
</dbReference>
<feature type="domain" description="Peptidoglycan recognition protein family" evidence="2">
    <location>
        <begin position="19"/>
        <end position="113"/>
    </location>
</feature>
<dbReference type="SMART" id="SM00701">
    <property type="entry name" value="PGRP"/>
    <property type="match status" value="1"/>
</dbReference>
<feature type="signal peptide" evidence="1">
    <location>
        <begin position="1"/>
        <end position="17"/>
    </location>
</feature>
<dbReference type="PANTHER" id="PTHR11022:SF41">
    <property type="entry name" value="PEPTIDOGLYCAN-RECOGNITION PROTEIN LC-RELATED"/>
    <property type="match status" value="1"/>
</dbReference>
<dbReference type="HOGENOM" id="CLU_1492658_0_0_1"/>
<accession>R7TPQ1</accession>
<keyword evidence="1" id="KW-0732">Signal</keyword>
<dbReference type="InterPro" id="IPR015510">
    <property type="entry name" value="PGRP"/>
</dbReference>
<dbReference type="SUPFAM" id="SSF55846">
    <property type="entry name" value="N-acetylmuramoyl-L-alanine amidase-like"/>
    <property type="match status" value="1"/>
</dbReference>
<dbReference type="AlphaFoldDB" id="R7TPQ1"/>
<dbReference type="Gene3D" id="3.40.80.10">
    <property type="entry name" value="Peptidoglycan recognition protein-like"/>
    <property type="match status" value="1"/>
</dbReference>
<feature type="chain" id="PRO_5004456516" description="Peptidoglycan recognition protein family domain-containing protein" evidence="1">
    <location>
        <begin position="18"/>
        <end position="182"/>
    </location>
</feature>
<evidence type="ECO:0000259" key="2">
    <source>
        <dbReference type="SMART" id="SM00701"/>
    </source>
</evidence>
<evidence type="ECO:0000256" key="1">
    <source>
        <dbReference type="SAM" id="SignalP"/>
    </source>
</evidence>
<name>R7TPQ1_CAPTE</name>
<dbReference type="InterPro" id="IPR036505">
    <property type="entry name" value="Amidase/PGRP_sf"/>
</dbReference>
<protein>
    <recommendedName>
        <fullName evidence="2">Peptidoglycan recognition protein family domain-containing protein</fullName>
    </recommendedName>
</protein>
<reference evidence="3" key="1">
    <citation type="journal article" date="2013" name="Nature">
        <title>Insights into bilaterian evolution from three spiralian genomes.</title>
        <authorList>
            <person name="Simakov O."/>
            <person name="Marletaz F."/>
            <person name="Cho S.J."/>
            <person name="Edsinger-Gonzales E."/>
            <person name="Havlak P."/>
            <person name="Hellsten U."/>
            <person name="Kuo D.H."/>
            <person name="Larsson T."/>
            <person name="Lv J."/>
            <person name="Arendt D."/>
            <person name="Savage R."/>
            <person name="Osoegawa K."/>
            <person name="de Jong P."/>
            <person name="Grimwood J."/>
            <person name="Chapman J.A."/>
            <person name="Shapiro H."/>
            <person name="Aerts A."/>
            <person name="Otillar R.P."/>
            <person name="Terry A.Y."/>
            <person name="Boore J.L."/>
            <person name="Grigoriev I.V."/>
            <person name="Lindberg D.R."/>
            <person name="Seaver E.C."/>
            <person name="Weisblat D.A."/>
            <person name="Putnam N.H."/>
            <person name="Rokhsar D.S."/>
        </authorList>
    </citation>
    <scope>NUCLEOTIDE SEQUENCE</scope>
    <source>
        <strain evidence="3">I ESC-2004</strain>
    </source>
</reference>
<gene>
    <name evidence="3" type="ORF">CAPTEDRAFT_196789</name>
</gene>
<organism evidence="3">
    <name type="scientific">Capitella teleta</name>
    <name type="common">Polychaete worm</name>
    <dbReference type="NCBI Taxonomy" id="283909"/>
    <lineage>
        <taxon>Eukaryota</taxon>
        <taxon>Metazoa</taxon>
        <taxon>Spiralia</taxon>
        <taxon>Lophotrochozoa</taxon>
        <taxon>Annelida</taxon>
        <taxon>Polychaeta</taxon>
        <taxon>Sedentaria</taxon>
        <taxon>Scolecida</taxon>
        <taxon>Capitellidae</taxon>
        <taxon>Capitella</taxon>
    </lineage>
</organism>
<dbReference type="OrthoDB" id="10001926at2759"/>
<sequence length="182" mass="20138">MWTIATLTACLIASVAADCTITSRAAWGARPPTSTSDIGTRLRYIVHHSAGAACTTSADCMAQVRSIQNFHMDSNDHFPIFHIAQSTLRRAPQPTEMEFCPPEVHAPTECQHTPNCYYAPHRFRDEVAKNSAALSLFHVNAQGVSNKKEQLKEDIQCLQLEFTVIGISETHLRGDEIFEIPG</sequence>
<proteinExistence type="predicted"/>
<dbReference type="EMBL" id="KB308993">
    <property type="protein sequence ID" value="ELT95838.1"/>
    <property type="molecule type" value="Genomic_DNA"/>
</dbReference>
<dbReference type="GO" id="GO:0008270">
    <property type="term" value="F:zinc ion binding"/>
    <property type="evidence" value="ECO:0007669"/>
    <property type="project" value="InterPro"/>
</dbReference>
<dbReference type="PANTHER" id="PTHR11022">
    <property type="entry name" value="PEPTIDOGLYCAN RECOGNITION PROTEIN"/>
    <property type="match status" value="1"/>
</dbReference>
<feature type="non-terminal residue" evidence="3">
    <location>
        <position position="182"/>
    </location>
</feature>
<dbReference type="InParanoid" id="R7TPQ1"/>
<dbReference type="InterPro" id="IPR006619">
    <property type="entry name" value="PGRP_domain_met/bac"/>
</dbReference>